<evidence type="ECO:0000313" key="4">
    <source>
        <dbReference type="Proteomes" id="UP001177670"/>
    </source>
</evidence>
<dbReference type="PANTHER" id="PTHR36299:SF2">
    <property type="entry name" value="DUF4773 DOMAIN-CONTAINING PROTEIN"/>
    <property type="match status" value="1"/>
</dbReference>
<reference evidence="3" key="1">
    <citation type="submission" date="2021-10" db="EMBL/GenBank/DDBJ databases">
        <title>Melipona bicolor Genome sequencing and assembly.</title>
        <authorList>
            <person name="Araujo N.S."/>
            <person name="Arias M.C."/>
        </authorList>
    </citation>
    <scope>NUCLEOTIDE SEQUENCE</scope>
    <source>
        <strain evidence="3">USP_2M_L1-L4_2017</strain>
        <tissue evidence="3">Whole body</tissue>
    </source>
</reference>
<dbReference type="InterPro" id="IPR031941">
    <property type="entry name" value="DUF4773"/>
</dbReference>
<dbReference type="Proteomes" id="UP001177670">
    <property type="component" value="Unassembled WGS sequence"/>
</dbReference>
<keyword evidence="4" id="KW-1185">Reference proteome</keyword>
<keyword evidence="1" id="KW-0732">Signal</keyword>
<sequence length="236" mass="26496">MLPKLFEVLVISLAIQNICGTSFHDKNPHKVSSSDSLITYYDPITGVILEGGKNDSIAAMIYQRSLCDFETDGFSCCVGVRFFGFNGPVCLNVNDIGLNEIRIELTANERSLLSHFTSASKRLCVPLPQFPFLQVCAKINLHYQEYHLKVCNGIGFRFFFFEPPSFYFPCVKIGNDGVHLGNFNVEQAQNQITSQSEQQTTEPEIYDEVNFEQQDLEVHDAPLSPAEEALIGQLKL</sequence>
<proteinExistence type="predicted"/>
<organism evidence="3 4">
    <name type="scientific">Melipona bicolor</name>
    <dbReference type="NCBI Taxonomy" id="60889"/>
    <lineage>
        <taxon>Eukaryota</taxon>
        <taxon>Metazoa</taxon>
        <taxon>Ecdysozoa</taxon>
        <taxon>Arthropoda</taxon>
        <taxon>Hexapoda</taxon>
        <taxon>Insecta</taxon>
        <taxon>Pterygota</taxon>
        <taxon>Neoptera</taxon>
        <taxon>Endopterygota</taxon>
        <taxon>Hymenoptera</taxon>
        <taxon>Apocrita</taxon>
        <taxon>Aculeata</taxon>
        <taxon>Apoidea</taxon>
        <taxon>Anthophila</taxon>
        <taxon>Apidae</taxon>
        <taxon>Melipona</taxon>
    </lineage>
</organism>
<protein>
    <recommendedName>
        <fullName evidence="2">DUF4773 domain-containing protein</fullName>
    </recommendedName>
</protein>
<name>A0AA40KSM1_9HYME</name>
<accession>A0AA40KSM1</accession>
<feature type="chain" id="PRO_5041263345" description="DUF4773 domain-containing protein" evidence="1">
    <location>
        <begin position="21"/>
        <end position="236"/>
    </location>
</feature>
<dbReference type="Pfam" id="PF15998">
    <property type="entry name" value="DUF4773"/>
    <property type="match status" value="1"/>
</dbReference>
<dbReference type="EMBL" id="JAHYIQ010000006">
    <property type="protein sequence ID" value="KAK1131339.1"/>
    <property type="molecule type" value="Genomic_DNA"/>
</dbReference>
<evidence type="ECO:0000256" key="1">
    <source>
        <dbReference type="SAM" id="SignalP"/>
    </source>
</evidence>
<comment type="caution">
    <text evidence="3">The sequence shown here is derived from an EMBL/GenBank/DDBJ whole genome shotgun (WGS) entry which is preliminary data.</text>
</comment>
<gene>
    <name evidence="3" type="ORF">K0M31_017626</name>
</gene>
<evidence type="ECO:0000259" key="2">
    <source>
        <dbReference type="Pfam" id="PF15998"/>
    </source>
</evidence>
<feature type="signal peptide" evidence="1">
    <location>
        <begin position="1"/>
        <end position="20"/>
    </location>
</feature>
<dbReference type="AlphaFoldDB" id="A0AA40KSM1"/>
<feature type="domain" description="DUF4773" evidence="2">
    <location>
        <begin position="73"/>
        <end position="177"/>
    </location>
</feature>
<dbReference type="PANTHER" id="PTHR36299">
    <property type="entry name" value="AGAP008005-PA"/>
    <property type="match status" value="1"/>
</dbReference>
<evidence type="ECO:0000313" key="3">
    <source>
        <dbReference type="EMBL" id="KAK1131339.1"/>
    </source>
</evidence>